<evidence type="ECO:0000256" key="1">
    <source>
        <dbReference type="SAM" id="Coils"/>
    </source>
</evidence>
<dbReference type="InterPro" id="IPR042095">
    <property type="entry name" value="SUMF_sf"/>
</dbReference>
<feature type="non-terminal residue" evidence="3">
    <location>
        <position position="265"/>
    </location>
</feature>
<dbReference type="SUPFAM" id="SSF56436">
    <property type="entry name" value="C-type lectin-like"/>
    <property type="match status" value="1"/>
</dbReference>
<dbReference type="PANTHER" id="PTHR23150">
    <property type="entry name" value="SULFATASE MODIFYING FACTOR 1, 2"/>
    <property type="match status" value="1"/>
</dbReference>
<feature type="domain" description="Sulfatase-modifying factor enzyme-like" evidence="2">
    <location>
        <begin position="112"/>
        <end position="265"/>
    </location>
</feature>
<dbReference type="Pfam" id="PF03781">
    <property type="entry name" value="FGE-sulfatase"/>
    <property type="match status" value="1"/>
</dbReference>
<dbReference type="EMBL" id="UINC01173239">
    <property type="protein sequence ID" value="SVD78728.1"/>
    <property type="molecule type" value="Genomic_DNA"/>
</dbReference>
<sequence>MMVGCGEDIEVPKLIKCNGCGNEVSSAGEACANCSHPIADSVEAYVEAQELARIRAEEERRLAQIRAEEERQRLAAERAAKEEADRKRMAAYKAGLKKIGEKPFTVSELSMEMLWCKPGTFEMGSPPSEAGRDDNETQHKVTLTQGFWLGKHEVTQAQWKKVMGTAPSKFLGERRPVEQVDWSDAVRFCQELTLSERKAGRIPDGWEYALPTEAQWEYACRAGTAPAYSWGNSIATSNANYSSSGIGQTTDVGQYAANPWGFFDM</sequence>
<dbReference type="InterPro" id="IPR051043">
    <property type="entry name" value="Sulfatase_Mod_Factor_Kinase"/>
</dbReference>
<name>A0A382Y8B1_9ZZZZ</name>
<dbReference type="GO" id="GO:0120147">
    <property type="term" value="F:formylglycine-generating oxidase activity"/>
    <property type="evidence" value="ECO:0007669"/>
    <property type="project" value="TreeGrafter"/>
</dbReference>
<accession>A0A382Y8B1</accession>
<keyword evidence="1" id="KW-0175">Coiled coil</keyword>
<organism evidence="3">
    <name type="scientific">marine metagenome</name>
    <dbReference type="NCBI Taxonomy" id="408172"/>
    <lineage>
        <taxon>unclassified sequences</taxon>
        <taxon>metagenomes</taxon>
        <taxon>ecological metagenomes</taxon>
    </lineage>
</organism>
<evidence type="ECO:0000259" key="2">
    <source>
        <dbReference type="Pfam" id="PF03781"/>
    </source>
</evidence>
<reference evidence="3" key="1">
    <citation type="submission" date="2018-05" db="EMBL/GenBank/DDBJ databases">
        <authorList>
            <person name="Lanie J.A."/>
            <person name="Ng W.-L."/>
            <person name="Kazmierczak K.M."/>
            <person name="Andrzejewski T.M."/>
            <person name="Davidsen T.M."/>
            <person name="Wayne K.J."/>
            <person name="Tettelin H."/>
            <person name="Glass J.I."/>
            <person name="Rusch D."/>
            <person name="Podicherti R."/>
            <person name="Tsui H.-C.T."/>
            <person name="Winkler M.E."/>
        </authorList>
    </citation>
    <scope>NUCLEOTIDE SEQUENCE</scope>
</reference>
<dbReference type="InterPro" id="IPR016187">
    <property type="entry name" value="CTDL_fold"/>
</dbReference>
<gene>
    <name evidence="3" type="ORF">METZ01_LOCUS431582</name>
</gene>
<dbReference type="AlphaFoldDB" id="A0A382Y8B1"/>
<proteinExistence type="predicted"/>
<protein>
    <recommendedName>
        <fullName evidence="2">Sulfatase-modifying factor enzyme-like domain-containing protein</fullName>
    </recommendedName>
</protein>
<feature type="coiled-coil region" evidence="1">
    <location>
        <begin position="48"/>
        <end position="87"/>
    </location>
</feature>
<evidence type="ECO:0000313" key="3">
    <source>
        <dbReference type="EMBL" id="SVD78728.1"/>
    </source>
</evidence>
<dbReference type="InterPro" id="IPR005532">
    <property type="entry name" value="SUMF_dom"/>
</dbReference>
<dbReference type="Gene3D" id="3.90.1580.10">
    <property type="entry name" value="paralog of FGE (formylglycine-generating enzyme)"/>
    <property type="match status" value="1"/>
</dbReference>
<dbReference type="PANTHER" id="PTHR23150:SF19">
    <property type="entry name" value="FORMYLGLYCINE-GENERATING ENZYME"/>
    <property type="match status" value="1"/>
</dbReference>